<comment type="catalytic activity">
    <reaction evidence="1 7 8">
        <text>Thiol-dependent hydrolysis of ester, thioester, amide, peptide and isopeptide bonds formed by the C-terminal Gly of ubiquitin (a 76-residue protein attached to proteins as an intracellular targeting signal).</text>
        <dbReference type="EC" id="3.4.19.12"/>
    </reaction>
</comment>
<dbReference type="PRINTS" id="PR00707">
    <property type="entry name" value="UBCTHYDRLASE"/>
</dbReference>
<feature type="site" description="Important for enzyme activity" evidence="7">
    <location>
        <position position="188"/>
    </location>
</feature>
<dbReference type="PANTHER" id="PTHR10589:SF17">
    <property type="entry name" value="UBIQUITIN CARBOXYL-TERMINAL HYDROLASE"/>
    <property type="match status" value="1"/>
</dbReference>
<dbReference type="Pfam" id="PF01088">
    <property type="entry name" value="Peptidase_C12"/>
    <property type="match status" value="1"/>
</dbReference>
<dbReference type="OrthoDB" id="427186at2759"/>
<reference evidence="10" key="1">
    <citation type="submission" date="2020-03" db="EMBL/GenBank/DDBJ databases">
        <title>FDA dAtabase for Regulatory Grade micrObial Sequences (FDA-ARGOS): Supporting development and validation of Infectious Disease Dx tests.</title>
        <authorList>
            <person name="Campos J."/>
            <person name="Goldberg B."/>
            <person name="Tallon L."/>
            <person name="Sadzewicz L."/>
            <person name="Vavikolanu K."/>
            <person name="Mehta A."/>
            <person name="Aluvathingal J."/>
            <person name="Nadendla S."/>
            <person name="Nandy P."/>
            <person name="Geyer C."/>
            <person name="Yan Y."/>
            <person name="Sichtig H."/>
        </authorList>
    </citation>
    <scope>NUCLEOTIDE SEQUENCE [LARGE SCALE GENOMIC DNA]</scope>
    <source>
        <strain evidence="10">FDAARGOS_652</strain>
    </source>
</reference>
<organism evidence="10 11">
    <name type="scientific">Candida parapsilosis</name>
    <name type="common">Yeast</name>
    <dbReference type="NCBI Taxonomy" id="5480"/>
    <lineage>
        <taxon>Eukaryota</taxon>
        <taxon>Fungi</taxon>
        <taxon>Dikarya</taxon>
        <taxon>Ascomycota</taxon>
        <taxon>Saccharomycotina</taxon>
        <taxon>Pichiomycetes</taxon>
        <taxon>Debaryomycetaceae</taxon>
        <taxon>Candida/Lodderomyces clade</taxon>
        <taxon>Candida</taxon>
    </lineage>
</organism>
<comment type="caution">
    <text evidence="10">The sequence shown here is derived from an EMBL/GenBank/DDBJ whole genome shotgun (WGS) entry which is preliminary data.</text>
</comment>
<evidence type="ECO:0000256" key="8">
    <source>
        <dbReference type="RuleBase" id="RU361215"/>
    </source>
</evidence>
<evidence type="ECO:0000256" key="3">
    <source>
        <dbReference type="ARBA" id="ARBA00022670"/>
    </source>
</evidence>
<dbReference type="SUPFAM" id="SSF54001">
    <property type="entry name" value="Cysteine proteinases"/>
    <property type="match status" value="1"/>
</dbReference>
<dbReference type="Gene3D" id="3.40.532.10">
    <property type="entry name" value="Peptidase C12, ubiquitin carboxyl-terminal hydrolase"/>
    <property type="match status" value="1"/>
</dbReference>
<evidence type="ECO:0000256" key="1">
    <source>
        <dbReference type="ARBA" id="ARBA00000707"/>
    </source>
</evidence>
<dbReference type="Proteomes" id="UP000590412">
    <property type="component" value="Unassembled WGS sequence"/>
</dbReference>
<dbReference type="PROSITE" id="PS52048">
    <property type="entry name" value="UCH_DOMAIN"/>
    <property type="match status" value="1"/>
</dbReference>
<proteinExistence type="inferred from homology"/>
<feature type="active site" description="Nucleophile" evidence="7">
    <location>
        <position position="97"/>
    </location>
</feature>
<evidence type="ECO:0000256" key="2">
    <source>
        <dbReference type="ARBA" id="ARBA00009326"/>
    </source>
</evidence>
<sequence>MTDSKQVIPLESNPSIFTDLSHKLGLSPILQFHDVYSLTDPELLSFLPQPIFGIILLFPLTPNYEAYRKEKDAEAESYETMKNRDVYWFKQTIGNGCGLYALLHLLANISPDLILSHSKINDLATKIQGRNLSVEEMSLIVEDLEKSIKLDDEFGSKGQTEAPSPGDAVDLHFISFIKGKDNHLYELDGRRKGPIDLGEVSDSGKESIINEQKLTDKIQFYIDNADEKNKHNFALMALGPTLD</sequence>
<dbReference type="FunFam" id="3.40.532.10:FF:000006">
    <property type="entry name" value="Ubiquitin carboxyl-terminal hydrolase"/>
    <property type="match status" value="1"/>
</dbReference>
<gene>
    <name evidence="10" type="ORF">FOB60_000627</name>
</gene>
<evidence type="ECO:0000256" key="7">
    <source>
        <dbReference type="PROSITE-ProRule" id="PRU01393"/>
    </source>
</evidence>
<feature type="site" description="Transition state stabilizer" evidence="7">
    <location>
        <position position="91"/>
    </location>
</feature>
<dbReference type="EC" id="3.4.19.12" evidence="8"/>
<evidence type="ECO:0000313" key="11">
    <source>
        <dbReference type="Proteomes" id="UP000590412"/>
    </source>
</evidence>
<protein>
    <recommendedName>
        <fullName evidence="8">Ubiquitin carboxyl-terminal hydrolase</fullName>
        <ecNumber evidence="8">3.4.19.12</ecNumber>
    </recommendedName>
</protein>
<feature type="active site" description="Proton donor" evidence="7">
    <location>
        <position position="172"/>
    </location>
</feature>
<evidence type="ECO:0000256" key="4">
    <source>
        <dbReference type="ARBA" id="ARBA00022786"/>
    </source>
</evidence>
<evidence type="ECO:0000313" key="10">
    <source>
        <dbReference type="EMBL" id="KAF6059045.1"/>
    </source>
</evidence>
<dbReference type="InterPro" id="IPR036959">
    <property type="entry name" value="Peptidase_C12_UCH_sf"/>
</dbReference>
<feature type="domain" description="UCH catalytic" evidence="9">
    <location>
        <begin position="6"/>
        <end position="240"/>
    </location>
</feature>
<dbReference type="InterPro" id="IPR001578">
    <property type="entry name" value="Peptidase_C12_UCH"/>
</dbReference>
<evidence type="ECO:0000256" key="5">
    <source>
        <dbReference type="ARBA" id="ARBA00022801"/>
    </source>
</evidence>
<dbReference type="CDD" id="cd09616">
    <property type="entry name" value="Peptidase_C12_UCH_L1_L3"/>
    <property type="match status" value="1"/>
</dbReference>
<dbReference type="GO" id="GO:0004843">
    <property type="term" value="F:cysteine-type deubiquitinase activity"/>
    <property type="evidence" value="ECO:0007669"/>
    <property type="project" value="UniProtKB-UniRule"/>
</dbReference>
<accession>A0A8X7NQQ4</accession>
<evidence type="ECO:0000259" key="9">
    <source>
        <dbReference type="PROSITE" id="PS52048"/>
    </source>
</evidence>
<dbReference type="GO" id="GO:0016579">
    <property type="term" value="P:protein deubiquitination"/>
    <property type="evidence" value="ECO:0007669"/>
    <property type="project" value="TreeGrafter"/>
</dbReference>
<dbReference type="AlphaFoldDB" id="A0A8X7NQQ4"/>
<dbReference type="GO" id="GO:0006511">
    <property type="term" value="P:ubiquitin-dependent protein catabolic process"/>
    <property type="evidence" value="ECO:0007669"/>
    <property type="project" value="UniProtKB-UniRule"/>
</dbReference>
<evidence type="ECO:0000256" key="6">
    <source>
        <dbReference type="ARBA" id="ARBA00022807"/>
    </source>
</evidence>
<keyword evidence="4 7" id="KW-0833">Ubl conjugation pathway</keyword>
<comment type="similarity">
    <text evidence="2 7 8">Belongs to the peptidase C12 family.</text>
</comment>
<dbReference type="PANTHER" id="PTHR10589">
    <property type="entry name" value="UBIQUITIN CARBOXYL-TERMINAL HYDROLASE"/>
    <property type="match status" value="1"/>
</dbReference>
<dbReference type="EMBL" id="JABWAB010000001">
    <property type="protein sequence ID" value="KAF6059045.1"/>
    <property type="molecule type" value="Genomic_DNA"/>
</dbReference>
<keyword evidence="3 7" id="KW-0645">Protease</keyword>
<name>A0A8X7NQQ4_CANPA</name>
<dbReference type="InterPro" id="IPR038765">
    <property type="entry name" value="Papain-like_cys_pep_sf"/>
</dbReference>
<keyword evidence="5 7" id="KW-0378">Hydrolase</keyword>
<keyword evidence="6 7" id="KW-0788">Thiol protease</keyword>
<dbReference type="GO" id="GO:0005737">
    <property type="term" value="C:cytoplasm"/>
    <property type="evidence" value="ECO:0007669"/>
    <property type="project" value="TreeGrafter"/>
</dbReference>